<gene>
    <name evidence="2" type="ORF">SAMN05444358_10169</name>
</gene>
<name>A0A1H2R7P2_9RHOB</name>
<dbReference type="GO" id="GO:0016539">
    <property type="term" value="P:intein-mediated protein splicing"/>
    <property type="evidence" value="ECO:0007669"/>
    <property type="project" value="InterPro"/>
</dbReference>
<protein>
    <submittedName>
        <fullName evidence="2">Hint domain-containing protein</fullName>
    </submittedName>
</protein>
<dbReference type="STRING" id="985054.SAMN05444358_10169"/>
<dbReference type="EMBL" id="FNNP01000001">
    <property type="protein sequence ID" value="SDW15472.1"/>
    <property type="molecule type" value="Genomic_DNA"/>
</dbReference>
<dbReference type="Pfam" id="PF13403">
    <property type="entry name" value="Hint_2"/>
    <property type="match status" value="1"/>
</dbReference>
<dbReference type="InterPro" id="IPR006141">
    <property type="entry name" value="Intein_N"/>
</dbReference>
<dbReference type="InterPro" id="IPR036844">
    <property type="entry name" value="Hint_dom_sf"/>
</dbReference>
<feature type="domain" description="Hint" evidence="1">
    <location>
        <begin position="161"/>
        <end position="277"/>
    </location>
</feature>
<evidence type="ECO:0000259" key="1">
    <source>
        <dbReference type="SMART" id="SM00306"/>
    </source>
</evidence>
<sequence>MPAVELIVGGDFQTPGTPGGFIVTNSYGAWSGTEVEVGQESLYFSGGDTSNLAIELDGNAGVTSVVQQSFSVSGDNRSATLSFDLGARNTGGITADPVLVEVLDSSNNVIFTQTVTPTSVGSFSRVEFDFDFGDEGTYTLRFTEQGSNNSLGTILDNISLMVCFTSGTKILTPEGEVDIDDLKVGDLVITLDGEPQVIQWIGSKKLRRSGLRANPKMRPVMVRQDALGPGIPKADLLVSPQHRLMVRSKVAQRVLGDFEALIPARKLTRLPGVEVVDTCDEVEYFHFALEQHSIVVAHRAYTESLYFGPEALKMLDADAVEELTFLFPEHFIEQASPMPARAMHSHRKHIDRLCDRLIQNSKPAVELSV</sequence>
<dbReference type="RefSeq" id="WP_083347655.1">
    <property type="nucleotide sequence ID" value="NZ_FNNP01000001.1"/>
</dbReference>
<reference evidence="3" key="1">
    <citation type="submission" date="2016-10" db="EMBL/GenBank/DDBJ databases">
        <authorList>
            <person name="Varghese N."/>
            <person name="Submissions S."/>
        </authorList>
    </citation>
    <scope>NUCLEOTIDE SEQUENCE [LARGE SCALE GENOMIC DNA]</scope>
    <source>
        <strain evidence="3">DSM 27839</strain>
    </source>
</reference>
<evidence type="ECO:0000313" key="2">
    <source>
        <dbReference type="EMBL" id="SDW15472.1"/>
    </source>
</evidence>
<dbReference type="InterPro" id="IPR003587">
    <property type="entry name" value="Hint_dom_N"/>
</dbReference>
<dbReference type="SUPFAM" id="SSF51294">
    <property type="entry name" value="Hedgehog/intein (Hint) domain"/>
    <property type="match status" value="1"/>
</dbReference>
<dbReference type="OrthoDB" id="6305173at2"/>
<organism evidence="2 3">
    <name type="scientific">Ruegeria halocynthiae</name>
    <dbReference type="NCBI Taxonomy" id="985054"/>
    <lineage>
        <taxon>Bacteria</taxon>
        <taxon>Pseudomonadati</taxon>
        <taxon>Pseudomonadota</taxon>
        <taxon>Alphaproteobacteria</taxon>
        <taxon>Rhodobacterales</taxon>
        <taxon>Roseobacteraceae</taxon>
        <taxon>Ruegeria</taxon>
    </lineage>
</organism>
<dbReference type="AlphaFoldDB" id="A0A1H2R7P2"/>
<accession>A0A1H2R7P2</accession>
<evidence type="ECO:0000313" key="3">
    <source>
        <dbReference type="Proteomes" id="UP000183400"/>
    </source>
</evidence>
<keyword evidence="3" id="KW-1185">Reference proteome</keyword>
<dbReference type="PROSITE" id="PS50817">
    <property type="entry name" value="INTEIN_N_TER"/>
    <property type="match status" value="1"/>
</dbReference>
<dbReference type="Proteomes" id="UP000183400">
    <property type="component" value="Unassembled WGS sequence"/>
</dbReference>
<dbReference type="Gene3D" id="2.170.16.10">
    <property type="entry name" value="Hedgehog/Intein (Hint) domain"/>
    <property type="match status" value="1"/>
</dbReference>
<dbReference type="InterPro" id="IPR028992">
    <property type="entry name" value="Hedgehog/Intein_dom"/>
</dbReference>
<proteinExistence type="predicted"/>
<dbReference type="SMART" id="SM00306">
    <property type="entry name" value="HintN"/>
    <property type="match status" value="1"/>
</dbReference>